<proteinExistence type="predicted"/>
<gene>
    <name evidence="1" type="ORF">EZS28_015432</name>
</gene>
<reference evidence="1 2" key="1">
    <citation type="submission" date="2019-03" db="EMBL/GenBank/DDBJ databases">
        <title>Single cell metagenomics reveals metabolic interactions within the superorganism composed of flagellate Streblomastix strix and complex community of Bacteroidetes bacteria on its surface.</title>
        <authorList>
            <person name="Treitli S.C."/>
            <person name="Kolisko M."/>
            <person name="Husnik F."/>
            <person name="Keeling P."/>
            <person name="Hampl V."/>
        </authorList>
    </citation>
    <scope>NUCLEOTIDE SEQUENCE [LARGE SCALE GENOMIC DNA]</scope>
    <source>
        <strain evidence="1">ST1C</strain>
    </source>
</reference>
<evidence type="ECO:0000313" key="1">
    <source>
        <dbReference type="EMBL" id="KAA6389040.1"/>
    </source>
</evidence>
<sequence>MSISVQYGGSRVSSRNDILGASSKGQVGIGVTAGVLALQYLSKFHKKACLVAAASLSNLRELGLTIASVVAVVNQILAAFYMSPSLKLPLYVVWIQRPVLWIVSPRKNQFTKCLAPKLKLNALALKLQHLETCPMVLLIFCPGPVDLFHNSDRSRFQVQVKPKLLLPTDFTGLNK</sequence>
<organism evidence="1 2">
    <name type="scientific">Streblomastix strix</name>
    <dbReference type="NCBI Taxonomy" id="222440"/>
    <lineage>
        <taxon>Eukaryota</taxon>
        <taxon>Metamonada</taxon>
        <taxon>Preaxostyla</taxon>
        <taxon>Oxymonadida</taxon>
        <taxon>Streblomastigidae</taxon>
        <taxon>Streblomastix</taxon>
    </lineage>
</organism>
<dbReference type="EMBL" id="SNRW01003739">
    <property type="protein sequence ID" value="KAA6389040.1"/>
    <property type="molecule type" value="Genomic_DNA"/>
</dbReference>
<evidence type="ECO:0000313" key="2">
    <source>
        <dbReference type="Proteomes" id="UP000324800"/>
    </source>
</evidence>
<protein>
    <submittedName>
        <fullName evidence="1">Uncharacterized protein</fullName>
    </submittedName>
</protein>
<dbReference type="AlphaFoldDB" id="A0A5J4W2W9"/>
<name>A0A5J4W2W9_9EUKA</name>
<comment type="caution">
    <text evidence="1">The sequence shown here is derived from an EMBL/GenBank/DDBJ whole genome shotgun (WGS) entry which is preliminary data.</text>
</comment>
<accession>A0A5J4W2W9</accession>
<dbReference type="Proteomes" id="UP000324800">
    <property type="component" value="Unassembled WGS sequence"/>
</dbReference>